<comment type="catalytic activity">
    <reaction evidence="8">
        <text>2-oxo-dATP + H2O = 2-oxo-dAMP + diphosphate + H(+)</text>
        <dbReference type="Rhea" id="RHEA:31583"/>
        <dbReference type="ChEBI" id="CHEBI:15377"/>
        <dbReference type="ChEBI" id="CHEBI:15378"/>
        <dbReference type="ChEBI" id="CHEBI:33019"/>
        <dbReference type="ChEBI" id="CHEBI:63212"/>
        <dbReference type="ChEBI" id="CHEBI:77897"/>
        <dbReference type="EC" id="3.6.1.56"/>
    </reaction>
    <physiologicalReaction direction="left-to-right" evidence="8">
        <dbReference type="Rhea" id="RHEA:31584"/>
    </physiologicalReaction>
</comment>
<dbReference type="Pfam" id="PF00293">
    <property type="entry name" value="NUDIX"/>
    <property type="match status" value="1"/>
</dbReference>
<keyword evidence="24" id="KW-1185">Reference proteome</keyword>
<comment type="function">
    <text evidence="21">Oxidized purine nucleoside triphosphate hydrolase which is a prominent sanitizer of the oxidized nucleotide pool. Catalyzes the hydrolysis of 2-oxo-dATP (2-hydroxy-dATP) into 2-oxo-dAMP. Also has a significant hydrolase activity toward 2-oxo-ATP, 8-oxo-dGTP and 8-oxo-dATP. Through the hydrolysis of oxidized purine nucleoside triphosphates, prevents their incorporation into DNA and the subsequent transversions A:T to C:G and G:C to T:A. Also catalyzes the hydrolysis of methylated purine nucleoside triphosphate preventing their integration into DNA. Through this antimutagenic activity protects cells from oxidative stress.</text>
</comment>
<dbReference type="InterPro" id="IPR015797">
    <property type="entry name" value="NUDIX_hydrolase-like_dom_sf"/>
</dbReference>
<evidence type="ECO:0000256" key="8">
    <source>
        <dbReference type="ARBA" id="ARBA00024459"/>
    </source>
</evidence>
<comment type="caution">
    <text evidence="23">The sequence shown here is derived from an EMBL/GenBank/DDBJ whole genome shotgun (WGS) entry which is preliminary data.</text>
</comment>
<comment type="catalytic activity">
    <reaction evidence="20">
        <text>N(6)-methyl-dATP + H2O = N(6)-methyl-dAMP + diphosphate + H(+)</text>
        <dbReference type="Rhea" id="RHEA:67604"/>
        <dbReference type="ChEBI" id="CHEBI:15377"/>
        <dbReference type="ChEBI" id="CHEBI:15378"/>
        <dbReference type="ChEBI" id="CHEBI:33019"/>
        <dbReference type="ChEBI" id="CHEBI:169976"/>
        <dbReference type="ChEBI" id="CHEBI:172872"/>
    </reaction>
    <physiologicalReaction direction="left-to-right" evidence="20">
        <dbReference type="Rhea" id="RHEA:67605"/>
    </physiologicalReaction>
</comment>
<evidence type="ECO:0000256" key="17">
    <source>
        <dbReference type="ARBA" id="ARBA00032071"/>
    </source>
</evidence>
<evidence type="ECO:0000256" key="7">
    <source>
        <dbReference type="ARBA" id="ARBA00024448"/>
    </source>
</evidence>
<dbReference type="GO" id="GO:0042262">
    <property type="term" value="P:DNA protection"/>
    <property type="evidence" value="ECO:0007669"/>
    <property type="project" value="InterPro"/>
</dbReference>
<evidence type="ECO:0000256" key="2">
    <source>
        <dbReference type="ARBA" id="ARBA00005582"/>
    </source>
</evidence>
<name>A0AAV1JEH9_9NEOP</name>
<dbReference type="PANTHER" id="PTHR43758">
    <property type="entry name" value="7,8-DIHYDRO-8-OXOGUANINE TRIPHOSPHATASE"/>
    <property type="match status" value="1"/>
</dbReference>
<comment type="catalytic activity">
    <reaction evidence="18">
        <text>N(6)-methyl-ATP + H2O = N(6)-methyl-AMP + diphosphate + H(+)</text>
        <dbReference type="Rhea" id="RHEA:67608"/>
        <dbReference type="ChEBI" id="CHEBI:15377"/>
        <dbReference type="ChEBI" id="CHEBI:15378"/>
        <dbReference type="ChEBI" id="CHEBI:33019"/>
        <dbReference type="ChEBI" id="CHEBI:144842"/>
        <dbReference type="ChEBI" id="CHEBI:172873"/>
    </reaction>
    <physiologicalReaction direction="left-to-right" evidence="18">
        <dbReference type="Rhea" id="RHEA:67609"/>
    </physiologicalReaction>
</comment>
<evidence type="ECO:0000256" key="15">
    <source>
        <dbReference type="ARBA" id="ARBA00030682"/>
    </source>
</evidence>
<dbReference type="InterPro" id="IPR003563">
    <property type="entry name" value="8ODP"/>
</dbReference>
<organism evidence="23 24">
    <name type="scientific">Leptosia nina</name>
    <dbReference type="NCBI Taxonomy" id="320188"/>
    <lineage>
        <taxon>Eukaryota</taxon>
        <taxon>Metazoa</taxon>
        <taxon>Ecdysozoa</taxon>
        <taxon>Arthropoda</taxon>
        <taxon>Hexapoda</taxon>
        <taxon>Insecta</taxon>
        <taxon>Pterygota</taxon>
        <taxon>Neoptera</taxon>
        <taxon>Endopterygota</taxon>
        <taxon>Lepidoptera</taxon>
        <taxon>Glossata</taxon>
        <taxon>Ditrysia</taxon>
        <taxon>Papilionoidea</taxon>
        <taxon>Pieridae</taxon>
        <taxon>Pierinae</taxon>
        <taxon>Leptosia</taxon>
    </lineage>
</organism>
<evidence type="ECO:0000313" key="23">
    <source>
        <dbReference type="EMBL" id="CAK1546900.1"/>
    </source>
</evidence>
<gene>
    <name evidence="23" type="ORF">LNINA_LOCUS6407</name>
</gene>
<comment type="subunit">
    <text evidence="3">Monomer.</text>
</comment>
<dbReference type="GO" id="GO:0046872">
    <property type="term" value="F:metal ion binding"/>
    <property type="evidence" value="ECO:0007669"/>
    <property type="project" value="UniProtKB-KW"/>
</dbReference>
<sequence>MYVRKVYTLVFLREDSRLLLGLKKRGFGINKWNGFGGKLEPEETVIDAAARELKEECCINAKASDLKHIGNLEFTFEGESTLMDVKVFTSKIFNGEPQETDEMRPRWFNIDALPFEEMWPDDRIWFPYMLNSKLFFAQFHYKGFDSILKYNIVELHSVQDLYKNH</sequence>
<accession>A0AAV1JEH9</accession>
<feature type="domain" description="Nudix hydrolase" evidence="22">
    <location>
        <begin position="1"/>
        <end position="133"/>
    </location>
</feature>
<reference evidence="23 24" key="1">
    <citation type="submission" date="2023-11" db="EMBL/GenBank/DDBJ databases">
        <authorList>
            <person name="Okamura Y."/>
        </authorList>
    </citation>
    <scope>NUCLEOTIDE SEQUENCE [LARGE SCALE GENOMIC DNA]</scope>
</reference>
<proteinExistence type="inferred from homology"/>
<evidence type="ECO:0000256" key="21">
    <source>
        <dbReference type="ARBA" id="ARBA00053094"/>
    </source>
</evidence>
<keyword evidence="6" id="KW-0460">Magnesium</keyword>
<comment type="catalytic activity">
    <reaction evidence="10">
        <text>2-oxo-ATP + H2O = 2-oxo-AMP + diphosphate + H(+)</text>
        <dbReference type="Rhea" id="RHEA:67392"/>
        <dbReference type="ChEBI" id="CHEBI:15377"/>
        <dbReference type="ChEBI" id="CHEBI:15378"/>
        <dbReference type="ChEBI" id="CHEBI:33019"/>
        <dbReference type="ChEBI" id="CHEBI:71395"/>
        <dbReference type="ChEBI" id="CHEBI:172878"/>
    </reaction>
    <physiologicalReaction direction="left-to-right" evidence="10">
        <dbReference type="Rhea" id="RHEA:67393"/>
    </physiologicalReaction>
</comment>
<dbReference type="Proteomes" id="UP001497472">
    <property type="component" value="Unassembled WGS sequence"/>
</dbReference>
<evidence type="ECO:0000256" key="6">
    <source>
        <dbReference type="ARBA" id="ARBA00022842"/>
    </source>
</evidence>
<evidence type="ECO:0000256" key="1">
    <source>
        <dbReference type="ARBA" id="ARBA00001946"/>
    </source>
</evidence>
<keyword evidence="4" id="KW-0479">Metal-binding</keyword>
<evidence type="ECO:0000256" key="13">
    <source>
        <dbReference type="ARBA" id="ARBA00029673"/>
    </source>
</evidence>
<comment type="similarity">
    <text evidence="2">Belongs to the Nudix hydrolase family.</text>
</comment>
<evidence type="ECO:0000259" key="22">
    <source>
        <dbReference type="PROSITE" id="PS51462"/>
    </source>
</evidence>
<evidence type="ECO:0000256" key="18">
    <source>
        <dbReference type="ARBA" id="ARBA00048002"/>
    </source>
</evidence>
<evidence type="ECO:0000256" key="20">
    <source>
        <dbReference type="ARBA" id="ARBA00049032"/>
    </source>
</evidence>
<protein>
    <recommendedName>
        <fullName evidence="12">Oxidized purine nucleoside triphosphate hydrolase</fullName>
        <ecNumber evidence="11">3.6.1.56</ecNumber>
    </recommendedName>
    <alternativeName>
        <fullName evidence="16">2-hydroxy-dATP diphosphatase</fullName>
    </alternativeName>
    <alternativeName>
        <fullName evidence="15">7,8-dihydro-8-oxoguanine triphosphatase</fullName>
    </alternativeName>
    <alternativeName>
        <fullName evidence="14">8-oxo-dGTPase</fullName>
    </alternativeName>
    <alternativeName>
        <fullName evidence="17">Methylated purine nucleoside triphosphate hydrolase</fullName>
    </alternativeName>
    <alternativeName>
        <fullName evidence="13">Nucleoside diphosphate-linked moiety X motif 1</fullName>
    </alternativeName>
</protein>
<evidence type="ECO:0000256" key="16">
    <source>
        <dbReference type="ARBA" id="ARBA00031927"/>
    </source>
</evidence>
<dbReference type="GO" id="GO:0008828">
    <property type="term" value="F:dATP diphosphatase activity"/>
    <property type="evidence" value="ECO:0007669"/>
    <property type="project" value="UniProtKB-EC"/>
</dbReference>
<dbReference type="SUPFAM" id="SSF55811">
    <property type="entry name" value="Nudix"/>
    <property type="match status" value="1"/>
</dbReference>
<evidence type="ECO:0000256" key="11">
    <source>
        <dbReference type="ARBA" id="ARBA00026103"/>
    </source>
</evidence>
<evidence type="ECO:0000256" key="14">
    <source>
        <dbReference type="ARBA" id="ARBA00030634"/>
    </source>
</evidence>
<evidence type="ECO:0000256" key="4">
    <source>
        <dbReference type="ARBA" id="ARBA00022723"/>
    </source>
</evidence>
<dbReference type="PANTHER" id="PTHR43758:SF2">
    <property type="entry name" value="OXIDIZED PURINE NUCLEOSIDE TRIPHOSPHATE HYDROLASE"/>
    <property type="match status" value="1"/>
</dbReference>
<dbReference type="GO" id="GO:0005737">
    <property type="term" value="C:cytoplasm"/>
    <property type="evidence" value="ECO:0007669"/>
    <property type="project" value="TreeGrafter"/>
</dbReference>
<evidence type="ECO:0000256" key="12">
    <source>
        <dbReference type="ARBA" id="ARBA00026218"/>
    </source>
</evidence>
<dbReference type="EC" id="3.6.1.56" evidence="11"/>
<comment type="catalytic activity">
    <reaction evidence="9">
        <text>8-oxo-dGTP + H2O = 8-oxo-dGMP + diphosphate + H(+)</text>
        <dbReference type="Rhea" id="RHEA:31575"/>
        <dbReference type="ChEBI" id="CHEBI:15377"/>
        <dbReference type="ChEBI" id="CHEBI:15378"/>
        <dbReference type="ChEBI" id="CHEBI:33019"/>
        <dbReference type="ChEBI" id="CHEBI:63224"/>
        <dbReference type="ChEBI" id="CHEBI:77896"/>
    </reaction>
    <physiologicalReaction direction="left-to-right" evidence="9">
        <dbReference type="Rhea" id="RHEA:31576"/>
    </physiologicalReaction>
</comment>
<dbReference type="GO" id="GO:0008413">
    <property type="term" value="F:8-oxo-7,8-dihydroguanosine triphosphate pyrophosphatase activity"/>
    <property type="evidence" value="ECO:0007669"/>
    <property type="project" value="InterPro"/>
</dbReference>
<evidence type="ECO:0000256" key="5">
    <source>
        <dbReference type="ARBA" id="ARBA00022801"/>
    </source>
</evidence>
<dbReference type="PRINTS" id="PR01403">
    <property type="entry name" value="8OXTPHPHTASE"/>
</dbReference>
<comment type="catalytic activity">
    <reaction evidence="19">
        <text>O(6)-methyl-dGTP + H2O = O(6)-methyl-dGMP + diphosphate + H(+)</text>
        <dbReference type="Rhea" id="RHEA:67600"/>
        <dbReference type="ChEBI" id="CHEBI:15377"/>
        <dbReference type="ChEBI" id="CHEBI:15378"/>
        <dbReference type="ChEBI" id="CHEBI:33019"/>
        <dbReference type="ChEBI" id="CHEBI:169974"/>
        <dbReference type="ChEBI" id="CHEBI:169975"/>
    </reaction>
    <physiologicalReaction direction="left-to-right" evidence="19">
        <dbReference type="Rhea" id="RHEA:67601"/>
    </physiologicalReaction>
</comment>
<dbReference type="EMBL" id="CAVLEF010000009">
    <property type="protein sequence ID" value="CAK1546900.1"/>
    <property type="molecule type" value="Genomic_DNA"/>
</dbReference>
<comment type="cofactor">
    <cofactor evidence="1">
        <name>Mg(2+)</name>
        <dbReference type="ChEBI" id="CHEBI:18420"/>
    </cofactor>
</comment>
<evidence type="ECO:0000256" key="3">
    <source>
        <dbReference type="ARBA" id="ARBA00011245"/>
    </source>
</evidence>
<keyword evidence="5" id="KW-0378">Hydrolase</keyword>
<dbReference type="Gene3D" id="3.90.79.10">
    <property type="entry name" value="Nucleoside Triphosphate Pyrophosphohydrolase"/>
    <property type="match status" value="1"/>
</dbReference>
<evidence type="ECO:0000256" key="19">
    <source>
        <dbReference type="ARBA" id="ARBA00048894"/>
    </source>
</evidence>
<evidence type="ECO:0000313" key="24">
    <source>
        <dbReference type="Proteomes" id="UP001497472"/>
    </source>
</evidence>
<evidence type="ECO:0000256" key="9">
    <source>
        <dbReference type="ARBA" id="ARBA00024486"/>
    </source>
</evidence>
<dbReference type="PROSITE" id="PS51462">
    <property type="entry name" value="NUDIX"/>
    <property type="match status" value="1"/>
</dbReference>
<comment type="catalytic activity">
    <reaction evidence="7">
        <text>8-oxo-dATP + H2O = 8-oxo-dAMP + diphosphate + H(+)</text>
        <dbReference type="Rhea" id="RHEA:65396"/>
        <dbReference type="ChEBI" id="CHEBI:15377"/>
        <dbReference type="ChEBI" id="CHEBI:15378"/>
        <dbReference type="ChEBI" id="CHEBI:33019"/>
        <dbReference type="ChEBI" id="CHEBI:71361"/>
        <dbReference type="ChEBI" id="CHEBI:172871"/>
    </reaction>
    <physiologicalReaction direction="left-to-right" evidence="7">
        <dbReference type="Rhea" id="RHEA:65397"/>
    </physiologicalReaction>
</comment>
<dbReference type="InterPro" id="IPR000086">
    <property type="entry name" value="NUDIX_hydrolase_dom"/>
</dbReference>
<dbReference type="AlphaFoldDB" id="A0AAV1JEH9"/>
<evidence type="ECO:0000256" key="10">
    <source>
        <dbReference type="ARBA" id="ARBA00024596"/>
    </source>
</evidence>
<dbReference type="CDD" id="cd03427">
    <property type="entry name" value="NUDIX_MTH1_Nudt1"/>
    <property type="match status" value="1"/>
</dbReference>